<sequence length="309" mass="33757">MIELKAVSKNYGAHPAVQDLSLHIATGELVVLVGPSGSGKSTTLRMLNRLVECDQGQILLGGQDIRTLPPEALRRRMGYAIQSVGLFPHWTVEKNIGTVPRLLGWPEDKVRARVVELLALLQLDPQFARRYPNELSGGQQQRVGVARALAGDPEILLMDEPFGALDPVTRVDLQRELMRIHQLSGKTIVLVTHDIDEALYLADRMVVFNAGRVVQQGTPLELLTRPTNDFVTDFLGRAERGLKRLALGTVRQKMRGPDQTSGEPIAADLNLREAVSAFVVQGRASLPVVDDAGAAVGVLHFADLLDPQP</sequence>
<dbReference type="GO" id="GO:0016887">
    <property type="term" value="F:ATP hydrolysis activity"/>
    <property type="evidence" value="ECO:0007669"/>
    <property type="project" value="InterPro"/>
</dbReference>
<evidence type="ECO:0000259" key="6">
    <source>
        <dbReference type="PROSITE" id="PS50893"/>
    </source>
</evidence>
<evidence type="ECO:0000313" key="8">
    <source>
        <dbReference type="Proteomes" id="UP000186110"/>
    </source>
</evidence>
<dbReference type="AlphaFoldDB" id="A0A1P8K5A4"/>
<protein>
    <submittedName>
        <fullName evidence="7">ATP-binding protein</fullName>
    </submittedName>
</protein>
<evidence type="ECO:0000256" key="3">
    <source>
        <dbReference type="ARBA" id="ARBA00022475"/>
    </source>
</evidence>
<dbReference type="SMART" id="SM00382">
    <property type="entry name" value="AAA"/>
    <property type="match status" value="1"/>
</dbReference>
<evidence type="ECO:0000256" key="5">
    <source>
        <dbReference type="ARBA" id="ARBA00022840"/>
    </source>
</evidence>
<dbReference type="eggNOG" id="COG1125">
    <property type="taxonomic scope" value="Bacteria"/>
</dbReference>
<proteinExistence type="inferred from homology"/>
<dbReference type="PANTHER" id="PTHR43117">
    <property type="entry name" value="OSMOPROTECTANT IMPORT ATP-BINDING PROTEIN OSMV"/>
    <property type="match status" value="1"/>
</dbReference>
<name>A0A1P8K5A4_9BURK</name>
<dbReference type="EMBL" id="CP019239">
    <property type="protein sequence ID" value="APW41179.1"/>
    <property type="molecule type" value="Genomic_DNA"/>
</dbReference>
<keyword evidence="2" id="KW-0813">Transport</keyword>
<dbReference type="GO" id="GO:0015697">
    <property type="term" value="P:quaternary ammonium group transport"/>
    <property type="evidence" value="ECO:0007669"/>
    <property type="project" value="UniProtKB-ARBA"/>
</dbReference>
<dbReference type="FunFam" id="3.40.50.300:FF:000425">
    <property type="entry name" value="Probable ABC transporter, ATP-binding subunit"/>
    <property type="match status" value="1"/>
</dbReference>
<keyword evidence="5 7" id="KW-0067">ATP-binding</keyword>
<dbReference type="Gene3D" id="3.40.50.300">
    <property type="entry name" value="P-loop containing nucleotide triphosphate hydrolases"/>
    <property type="match status" value="1"/>
</dbReference>
<gene>
    <name evidence="7" type="ORF">RS694_00540</name>
</gene>
<keyword evidence="3" id="KW-1003">Cell membrane</keyword>
<dbReference type="Pfam" id="PF00005">
    <property type="entry name" value="ABC_tran"/>
    <property type="match status" value="1"/>
</dbReference>
<evidence type="ECO:0000256" key="2">
    <source>
        <dbReference type="ARBA" id="ARBA00022448"/>
    </source>
</evidence>
<dbReference type="KEGG" id="rsb:RS694_00540"/>
<accession>A0A1P8K5A4</accession>
<feature type="domain" description="ABC transporter" evidence="6">
    <location>
        <begin position="2"/>
        <end position="235"/>
    </location>
</feature>
<dbReference type="InterPro" id="IPR017871">
    <property type="entry name" value="ABC_transporter-like_CS"/>
</dbReference>
<keyword evidence="3" id="KW-0472">Membrane</keyword>
<dbReference type="SUPFAM" id="SSF54631">
    <property type="entry name" value="CBS-domain pair"/>
    <property type="match status" value="1"/>
</dbReference>
<dbReference type="Proteomes" id="UP000186110">
    <property type="component" value="Chromosome"/>
</dbReference>
<dbReference type="InterPro" id="IPR046342">
    <property type="entry name" value="CBS_dom_sf"/>
</dbReference>
<dbReference type="STRING" id="1484693.RS694_00540"/>
<dbReference type="InterPro" id="IPR003593">
    <property type="entry name" value="AAA+_ATPase"/>
</dbReference>
<evidence type="ECO:0000313" key="7">
    <source>
        <dbReference type="EMBL" id="APW41179.1"/>
    </source>
</evidence>
<keyword evidence="8" id="KW-1185">Reference proteome</keyword>
<dbReference type="InterPro" id="IPR027417">
    <property type="entry name" value="P-loop_NTPase"/>
</dbReference>
<dbReference type="GO" id="GO:0005524">
    <property type="term" value="F:ATP binding"/>
    <property type="evidence" value="ECO:0007669"/>
    <property type="project" value="UniProtKB-KW"/>
</dbReference>
<dbReference type="RefSeq" id="WP_029706386.1">
    <property type="nucleotide sequence ID" value="NZ_CP019239.1"/>
</dbReference>
<dbReference type="PROSITE" id="PS50893">
    <property type="entry name" value="ABC_TRANSPORTER_2"/>
    <property type="match status" value="1"/>
</dbReference>
<dbReference type="SUPFAM" id="SSF52540">
    <property type="entry name" value="P-loop containing nucleoside triphosphate hydrolases"/>
    <property type="match status" value="1"/>
</dbReference>
<organism evidence="7 8">
    <name type="scientific">Rhodoferax saidenbachensis</name>
    <dbReference type="NCBI Taxonomy" id="1484693"/>
    <lineage>
        <taxon>Bacteria</taxon>
        <taxon>Pseudomonadati</taxon>
        <taxon>Pseudomonadota</taxon>
        <taxon>Betaproteobacteria</taxon>
        <taxon>Burkholderiales</taxon>
        <taxon>Comamonadaceae</taxon>
        <taxon>Rhodoferax</taxon>
    </lineage>
</organism>
<keyword evidence="4" id="KW-0547">Nucleotide-binding</keyword>
<dbReference type="PANTHER" id="PTHR43117:SF5">
    <property type="entry name" value="GLYCINE BETAINE UPTAKE SYSTEM ATP-BINDING PROTEIN YEHX"/>
    <property type="match status" value="1"/>
</dbReference>
<evidence type="ECO:0000256" key="4">
    <source>
        <dbReference type="ARBA" id="ARBA00022741"/>
    </source>
</evidence>
<comment type="similarity">
    <text evidence="1">Belongs to the ABC transporter superfamily.</text>
</comment>
<reference evidence="7 8" key="1">
    <citation type="submission" date="2017-01" db="EMBL/GenBank/DDBJ databases">
        <authorList>
            <person name="Mah S.A."/>
            <person name="Swanson W.J."/>
            <person name="Moy G.W."/>
            <person name="Vacquier V.D."/>
        </authorList>
    </citation>
    <scope>NUCLEOTIDE SEQUENCE [LARGE SCALE GENOMIC DNA]</scope>
    <source>
        <strain evidence="7 8">DSM 22694</strain>
    </source>
</reference>
<dbReference type="PROSITE" id="PS00211">
    <property type="entry name" value="ABC_TRANSPORTER_1"/>
    <property type="match status" value="1"/>
</dbReference>
<evidence type="ECO:0000256" key="1">
    <source>
        <dbReference type="ARBA" id="ARBA00005417"/>
    </source>
</evidence>
<dbReference type="InterPro" id="IPR003439">
    <property type="entry name" value="ABC_transporter-like_ATP-bd"/>
</dbReference>